<evidence type="ECO:0000313" key="7">
    <source>
        <dbReference type="Proteomes" id="UP000309544"/>
    </source>
</evidence>
<dbReference type="InterPro" id="IPR016030">
    <property type="entry name" value="CblAdoTrfase-like"/>
</dbReference>
<organism evidence="6 7">
    <name type="scientific">Prosthecochloris vibrioformis</name>
    <name type="common">Chlorobium vibrioforme</name>
    <dbReference type="NCBI Taxonomy" id="1098"/>
    <lineage>
        <taxon>Bacteria</taxon>
        <taxon>Pseudomonadati</taxon>
        <taxon>Chlorobiota</taxon>
        <taxon>Chlorobiia</taxon>
        <taxon>Chlorobiales</taxon>
        <taxon>Chlorobiaceae</taxon>
        <taxon>Prosthecochloris</taxon>
    </lineage>
</organism>
<dbReference type="GO" id="GO:0009236">
    <property type="term" value="P:cobalamin biosynthetic process"/>
    <property type="evidence" value="ECO:0007669"/>
    <property type="project" value="UniProtKB-UniRule"/>
</dbReference>
<name>A0A5C4RYK8_PROVB</name>
<dbReference type="NCBIfam" id="TIGR00636">
    <property type="entry name" value="PduO_Nterm"/>
    <property type="match status" value="1"/>
</dbReference>
<proteinExistence type="inferred from homology"/>
<dbReference type="Gene3D" id="1.20.1200.10">
    <property type="entry name" value="Cobalamin adenosyltransferase-like"/>
    <property type="match status" value="1"/>
</dbReference>
<accession>A0A5C4RYK8</accession>
<dbReference type="RefSeq" id="WP_068866139.1">
    <property type="nucleotide sequence ID" value="NZ_VDCI01000006.1"/>
</dbReference>
<dbReference type="InterPro" id="IPR029499">
    <property type="entry name" value="PduO-typ"/>
</dbReference>
<comment type="catalytic activity">
    <reaction evidence="4">
        <text>2 cob(II)alamin + reduced [electron-transfer flavoprotein] + 2 ATP = 2 adenosylcob(III)alamin + 2 triphosphate + oxidized [electron-transfer flavoprotein] + 3 H(+)</text>
        <dbReference type="Rhea" id="RHEA:28671"/>
        <dbReference type="Rhea" id="RHEA-COMP:10685"/>
        <dbReference type="Rhea" id="RHEA-COMP:10686"/>
        <dbReference type="ChEBI" id="CHEBI:15378"/>
        <dbReference type="ChEBI" id="CHEBI:16304"/>
        <dbReference type="ChEBI" id="CHEBI:18036"/>
        <dbReference type="ChEBI" id="CHEBI:18408"/>
        <dbReference type="ChEBI" id="CHEBI:30616"/>
        <dbReference type="ChEBI" id="CHEBI:57692"/>
        <dbReference type="ChEBI" id="CHEBI:58307"/>
        <dbReference type="EC" id="2.5.1.17"/>
    </reaction>
</comment>
<dbReference type="SUPFAM" id="SSF89028">
    <property type="entry name" value="Cobalamin adenosyltransferase-like"/>
    <property type="match status" value="1"/>
</dbReference>
<dbReference type="Proteomes" id="UP000309544">
    <property type="component" value="Unassembled WGS sequence"/>
</dbReference>
<dbReference type="PANTHER" id="PTHR12213:SF0">
    <property type="entry name" value="CORRINOID ADENOSYLTRANSFERASE MMAB"/>
    <property type="match status" value="1"/>
</dbReference>
<keyword evidence="2 4" id="KW-0547">Nucleotide-binding</keyword>
<dbReference type="Pfam" id="PF01923">
    <property type="entry name" value="Cob_adeno_trans"/>
    <property type="match status" value="1"/>
</dbReference>
<keyword evidence="1 4" id="KW-0808">Transferase</keyword>
<dbReference type="AlphaFoldDB" id="A0A5C4RYK8"/>
<evidence type="ECO:0000256" key="4">
    <source>
        <dbReference type="RuleBase" id="RU366026"/>
    </source>
</evidence>
<gene>
    <name evidence="6" type="ORF">FGF68_07840</name>
</gene>
<comment type="catalytic activity">
    <reaction evidence="4">
        <text>2 cob(II)yrinate a,c diamide + reduced [electron-transfer flavoprotein] + 2 ATP = 2 adenosylcob(III)yrinate a,c-diamide + 2 triphosphate + oxidized [electron-transfer flavoprotein] + 3 H(+)</text>
        <dbReference type="Rhea" id="RHEA:11528"/>
        <dbReference type="Rhea" id="RHEA-COMP:10685"/>
        <dbReference type="Rhea" id="RHEA-COMP:10686"/>
        <dbReference type="ChEBI" id="CHEBI:15378"/>
        <dbReference type="ChEBI" id="CHEBI:18036"/>
        <dbReference type="ChEBI" id="CHEBI:30616"/>
        <dbReference type="ChEBI" id="CHEBI:57692"/>
        <dbReference type="ChEBI" id="CHEBI:58307"/>
        <dbReference type="ChEBI" id="CHEBI:58503"/>
        <dbReference type="ChEBI" id="CHEBI:58537"/>
        <dbReference type="EC" id="2.5.1.17"/>
    </reaction>
</comment>
<evidence type="ECO:0000256" key="3">
    <source>
        <dbReference type="ARBA" id="ARBA00022840"/>
    </source>
</evidence>
<dbReference type="GO" id="GO:0008817">
    <property type="term" value="F:corrinoid adenosyltransferase activity"/>
    <property type="evidence" value="ECO:0007669"/>
    <property type="project" value="UniProtKB-UniRule"/>
</dbReference>
<keyword evidence="7" id="KW-1185">Reference proteome</keyword>
<evidence type="ECO:0000313" key="6">
    <source>
        <dbReference type="EMBL" id="TNJ36373.1"/>
    </source>
</evidence>
<comment type="caution">
    <text evidence="6">The sequence shown here is derived from an EMBL/GenBank/DDBJ whole genome shotgun (WGS) entry which is preliminary data.</text>
</comment>
<dbReference type="GO" id="GO:0005524">
    <property type="term" value="F:ATP binding"/>
    <property type="evidence" value="ECO:0007669"/>
    <property type="project" value="UniProtKB-UniRule"/>
</dbReference>
<dbReference type="EMBL" id="VDCI01000006">
    <property type="protein sequence ID" value="TNJ36373.1"/>
    <property type="molecule type" value="Genomic_DNA"/>
</dbReference>
<keyword evidence="3 4" id="KW-0067">ATP-binding</keyword>
<feature type="domain" description="Cobalamin adenosyltransferase-like" evidence="5">
    <location>
        <begin position="3"/>
        <end position="167"/>
    </location>
</feature>
<evidence type="ECO:0000259" key="5">
    <source>
        <dbReference type="Pfam" id="PF01923"/>
    </source>
</evidence>
<evidence type="ECO:0000256" key="2">
    <source>
        <dbReference type="ARBA" id="ARBA00022741"/>
    </source>
</evidence>
<evidence type="ECO:0000256" key="1">
    <source>
        <dbReference type="ARBA" id="ARBA00022679"/>
    </source>
</evidence>
<dbReference type="EC" id="2.5.1.17" evidence="4"/>
<dbReference type="UniPathway" id="UPA00148">
    <property type="reaction ID" value="UER00233"/>
</dbReference>
<keyword evidence="4" id="KW-0169">Cobalamin biosynthesis</keyword>
<reference evidence="6 7" key="1">
    <citation type="submission" date="2019-05" db="EMBL/GenBank/DDBJ databases">
        <title>Draft Whole-Genome sequence of the green sulfur bacterium Prosthecochloris vibrioformis DSM 260.</title>
        <authorList>
            <person name="Meyer T.E."/>
            <person name="Kyndt J.A."/>
        </authorList>
    </citation>
    <scope>NUCLEOTIDE SEQUENCE [LARGE SCALE GENOMIC DNA]</scope>
    <source>
        <strain evidence="6 7">DSM 260</strain>
    </source>
</reference>
<sequence>MKIYTRTGDSGTTGLFGGSRVNKDDIRVECYGTLDETNASIGLLRAKLPLDHTWQEGLFSIQTELMNSMSHLATPPDSSRPNRSPLPLGMATFCEEWIDRLEESSGPAEHFLLPGGTEISALCHIVRTQVRRGERQLVRLMREADVPPSILEFINRLSDLFFALSRAELAQSGVQEERWRSFIYKVRKKS</sequence>
<dbReference type="PANTHER" id="PTHR12213">
    <property type="entry name" value="CORRINOID ADENOSYLTRANSFERASE"/>
    <property type="match status" value="1"/>
</dbReference>
<dbReference type="InterPro" id="IPR036451">
    <property type="entry name" value="CblAdoTrfase-like_sf"/>
</dbReference>
<comment type="similarity">
    <text evidence="4">Belongs to the Cob(I)alamin adenosyltransferase family.</text>
</comment>
<comment type="pathway">
    <text evidence="4">Cofactor biosynthesis; adenosylcobalamin biosynthesis; adenosylcobalamin from cob(II)yrinate a,c-diamide: step 2/7.</text>
</comment>
<protein>
    <recommendedName>
        <fullName evidence="4">Corrinoid adenosyltransferase</fullName>
        <ecNumber evidence="4">2.5.1.17</ecNumber>
    </recommendedName>
    <alternativeName>
        <fullName evidence="4">Cob(II)alamin adenosyltransferase</fullName>
    </alternativeName>
    <alternativeName>
        <fullName evidence="4">Cob(II)yrinic acid a,c-diamide adenosyltransferase</fullName>
    </alternativeName>
    <alternativeName>
        <fullName evidence="4">Cobinamide/cobalamin adenosyltransferase</fullName>
    </alternativeName>
</protein>